<dbReference type="FunFam" id="3.30.420.40:FF:000148">
    <property type="entry name" value="Actin, alpha skeletal muscle"/>
    <property type="match status" value="1"/>
</dbReference>
<dbReference type="GO" id="GO:0005856">
    <property type="term" value="C:cytoskeleton"/>
    <property type="evidence" value="ECO:0007669"/>
    <property type="project" value="UniProtKB-SubCell"/>
</dbReference>
<dbReference type="InterPro" id="IPR043129">
    <property type="entry name" value="ATPase_NBD"/>
</dbReference>
<dbReference type="PRINTS" id="PR00190">
    <property type="entry name" value="ACTIN"/>
</dbReference>
<evidence type="ECO:0000313" key="7">
    <source>
        <dbReference type="EMBL" id="KAJ5073538.1"/>
    </source>
</evidence>
<reference evidence="7" key="1">
    <citation type="submission" date="2022-10" db="EMBL/GenBank/DDBJ databases">
        <title>Novel sulphate-reducing endosymbionts in the free-living metamonad Anaeramoeba.</title>
        <authorList>
            <person name="Jerlstrom-Hultqvist J."/>
            <person name="Cepicka I."/>
            <person name="Gallot-Lavallee L."/>
            <person name="Salas-Leiva D."/>
            <person name="Curtis B.A."/>
            <person name="Zahonova K."/>
            <person name="Pipaliya S."/>
            <person name="Dacks J."/>
            <person name="Roger A.J."/>
        </authorList>
    </citation>
    <scope>NUCLEOTIDE SEQUENCE</scope>
    <source>
        <strain evidence="7">BMAN</strain>
    </source>
</reference>
<keyword evidence="5" id="KW-0206">Cytoskeleton</keyword>
<dbReference type="PANTHER" id="PTHR11937">
    <property type="entry name" value="ACTIN"/>
    <property type="match status" value="1"/>
</dbReference>
<evidence type="ECO:0000256" key="6">
    <source>
        <dbReference type="RuleBase" id="RU000487"/>
    </source>
</evidence>
<keyword evidence="3" id="KW-0547">Nucleotide-binding</keyword>
<dbReference type="EMBL" id="JAPDFW010000074">
    <property type="protein sequence ID" value="KAJ5073538.1"/>
    <property type="molecule type" value="Genomic_DNA"/>
</dbReference>
<dbReference type="AlphaFoldDB" id="A0A9Q0LLD9"/>
<name>A0A9Q0LLD9_ANAIG</name>
<dbReference type="Pfam" id="PF00022">
    <property type="entry name" value="Actin"/>
    <property type="match status" value="2"/>
</dbReference>
<keyword evidence="4" id="KW-0067">ATP-binding</keyword>
<evidence type="ECO:0000256" key="5">
    <source>
        <dbReference type="ARBA" id="ARBA00023212"/>
    </source>
</evidence>
<evidence type="ECO:0000313" key="8">
    <source>
        <dbReference type="Proteomes" id="UP001149090"/>
    </source>
</evidence>
<evidence type="ECO:0000256" key="4">
    <source>
        <dbReference type="ARBA" id="ARBA00022840"/>
    </source>
</evidence>
<dbReference type="InterPro" id="IPR004000">
    <property type="entry name" value="Actin"/>
</dbReference>
<sequence length="761" mass="87758">MEKNNQVVCLNHGSYNIKAGFAGDNAPRSVFPSIVGRPKYKFVMIGANNKDSYVGDEIKSKRSFLSFRYVIKNGIIDNWDDYEKLIYHAYYNELRVEPEKYPVFVNEFARNPKIQSQKIGQILFETFNVPALHLNDFCQSILTSIDRNSTAIVVHIGDGISIVEPFINGNGIIENVQKQNIAGYELNLFLRKLMYSEAVNLPILNESSDIGLVQDIKEKLCYVALDFDKEMEKSRKENLSKSYELPDYQTVSLSQSRFICPELLFQPKMQDWNYHPIHKLVSDSILKCDPQYHQLLFQNIILSGGSTLFQGFPERLKKELELSTQNQVNIVSLENRNFLNWIGSSKIAKEFTKFYTMDDYNENGEIPTFQDYSKTSEMENDFYIQFEKEIPSQSEMGNGNAIVIDQGSNSIKAGFSGEMSPKIKLPNLIGTNRKKINYIGNDAISKKELRIEYPIENGRVKNWDQLEKIYHHLLFSELKMESANEPVLIAEPMFASKPEREKLVELFLETFSFPSIAFEIQPLLTLLALNRRTGLVVDIGDGLTQILPVYEGKFSTNYKLDFFQFGGKSLTQYLVKQLKQAGHYFSSTSEFEIVKQIKEELCYVALDYEEELMISRESSRCEKNFKIGEEIITLNSERFSTPEVLFQPNLSFVEQKGIQETIYEIVELFEPKIQNILSLNIILSGGSTMFPGFEERLKRDLGYYFPQNQNILISSQTNNDILSWIGGSKFTNGEEFLKRSLKRNEYEEYGSKRIHFLCDNF</sequence>
<keyword evidence="2" id="KW-0963">Cytoplasm</keyword>
<comment type="subcellular location">
    <subcellularLocation>
        <location evidence="1">Cytoplasm</location>
        <location evidence="1">Cytoskeleton</location>
    </subcellularLocation>
</comment>
<dbReference type="GO" id="GO:0005524">
    <property type="term" value="F:ATP binding"/>
    <property type="evidence" value="ECO:0007669"/>
    <property type="project" value="UniProtKB-KW"/>
</dbReference>
<evidence type="ECO:0000256" key="2">
    <source>
        <dbReference type="ARBA" id="ARBA00022490"/>
    </source>
</evidence>
<evidence type="ECO:0000256" key="1">
    <source>
        <dbReference type="ARBA" id="ARBA00004245"/>
    </source>
</evidence>
<dbReference type="Proteomes" id="UP001149090">
    <property type="component" value="Unassembled WGS sequence"/>
</dbReference>
<keyword evidence="8" id="KW-1185">Reference proteome</keyword>
<proteinExistence type="inferred from homology"/>
<comment type="caution">
    <text evidence="7">The sequence shown here is derived from an EMBL/GenBank/DDBJ whole genome shotgun (WGS) entry which is preliminary data.</text>
</comment>
<gene>
    <name evidence="7" type="ORF">M0811_08655</name>
</gene>
<dbReference type="FunFam" id="3.30.420.40:FF:000050">
    <property type="entry name" value="Actin, alpha skeletal muscle"/>
    <property type="match status" value="1"/>
</dbReference>
<dbReference type="Gene3D" id="3.30.420.40">
    <property type="match status" value="4"/>
</dbReference>
<dbReference type="SMART" id="SM00268">
    <property type="entry name" value="ACTIN"/>
    <property type="match status" value="2"/>
</dbReference>
<evidence type="ECO:0000256" key="3">
    <source>
        <dbReference type="ARBA" id="ARBA00022741"/>
    </source>
</evidence>
<accession>A0A9Q0LLD9</accession>
<comment type="similarity">
    <text evidence="6">Belongs to the actin family.</text>
</comment>
<dbReference type="SUPFAM" id="SSF53067">
    <property type="entry name" value="Actin-like ATPase domain"/>
    <property type="match status" value="4"/>
</dbReference>
<protein>
    <submittedName>
        <fullName evidence="7">Actin-10-related</fullName>
    </submittedName>
</protein>
<dbReference type="Gene3D" id="3.90.640.10">
    <property type="entry name" value="Actin, Chain A, domain 4"/>
    <property type="match status" value="2"/>
</dbReference>
<organism evidence="7 8">
    <name type="scientific">Anaeramoeba ignava</name>
    <name type="common">Anaerobic marine amoeba</name>
    <dbReference type="NCBI Taxonomy" id="1746090"/>
    <lineage>
        <taxon>Eukaryota</taxon>
        <taxon>Metamonada</taxon>
        <taxon>Anaeramoebidae</taxon>
        <taxon>Anaeramoeba</taxon>
    </lineage>
</organism>